<accession>A0A0A9HGC6</accession>
<sequence>MNVTQQGDQVIDNQNNSKPIQIKCVSALNVETIRKCF</sequence>
<protein>
    <submittedName>
        <fullName evidence="1">Uncharacterized protein</fullName>
    </submittedName>
</protein>
<evidence type="ECO:0000313" key="1">
    <source>
        <dbReference type="EMBL" id="JAE36195.1"/>
    </source>
</evidence>
<reference evidence="1" key="2">
    <citation type="journal article" date="2015" name="Data Brief">
        <title>Shoot transcriptome of the giant reed, Arundo donax.</title>
        <authorList>
            <person name="Barrero R.A."/>
            <person name="Guerrero F.D."/>
            <person name="Moolhuijzen P."/>
            <person name="Goolsby J.A."/>
            <person name="Tidwell J."/>
            <person name="Bellgard S.E."/>
            <person name="Bellgard M.I."/>
        </authorList>
    </citation>
    <scope>NUCLEOTIDE SEQUENCE</scope>
    <source>
        <tissue evidence="1">Shoot tissue taken approximately 20 cm above the soil surface</tissue>
    </source>
</reference>
<organism evidence="1">
    <name type="scientific">Arundo donax</name>
    <name type="common">Giant reed</name>
    <name type="synonym">Donax arundinaceus</name>
    <dbReference type="NCBI Taxonomy" id="35708"/>
    <lineage>
        <taxon>Eukaryota</taxon>
        <taxon>Viridiplantae</taxon>
        <taxon>Streptophyta</taxon>
        <taxon>Embryophyta</taxon>
        <taxon>Tracheophyta</taxon>
        <taxon>Spermatophyta</taxon>
        <taxon>Magnoliopsida</taxon>
        <taxon>Liliopsida</taxon>
        <taxon>Poales</taxon>
        <taxon>Poaceae</taxon>
        <taxon>PACMAD clade</taxon>
        <taxon>Arundinoideae</taxon>
        <taxon>Arundineae</taxon>
        <taxon>Arundo</taxon>
    </lineage>
</organism>
<dbReference type="EMBL" id="GBRH01161701">
    <property type="protein sequence ID" value="JAE36195.1"/>
    <property type="molecule type" value="Transcribed_RNA"/>
</dbReference>
<name>A0A0A9HGC6_ARUDO</name>
<reference evidence="1" key="1">
    <citation type="submission" date="2014-09" db="EMBL/GenBank/DDBJ databases">
        <authorList>
            <person name="Magalhaes I.L.F."/>
            <person name="Oliveira U."/>
            <person name="Santos F.R."/>
            <person name="Vidigal T.H.D.A."/>
            <person name="Brescovit A.D."/>
            <person name="Santos A.J."/>
        </authorList>
    </citation>
    <scope>NUCLEOTIDE SEQUENCE</scope>
    <source>
        <tissue evidence="1">Shoot tissue taken approximately 20 cm above the soil surface</tissue>
    </source>
</reference>
<proteinExistence type="predicted"/>
<dbReference type="AlphaFoldDB" id="A0A0A9HGC6"/>